<keyword evidence="3 6" id="KW-1133">Transmembrane helix</keyword>
<feature type="transmembrane region" description="Helical" evidence="6">
    <location>
        <begin position="100"/>
        <end position="121"/>
    </location>
</feature>
<gene>
    <name evidence="8" type="ORF">HBR001_LOCUS1126</name>
</gene>
<reference evidence="8" key="1">
    <citation type="submission" date="2022-12" db="EMBL/GenBank/DDBJ databases">
        <authorList>
            <person name="Webb A."/>
        </authorList>
    </citation>
    <scope>NUCLEOTIDE SEQUENCE</scope>
    <source>
        <strain evidence="8">Hp1</strain>
    </source>
</reference>
<dbReference type="PROSITE" id="PS50922">
    <property type="entry name" value="TLC"/>
    <property type="match status" value="1"/>
</dbReference>
<comment type="subcellular location">
    <subcellularLocation>
        <location evidence="1">Membrane</location>
        <topology evidence="1">Multi-pass membrane protein</topology>
    </subcellularLocation>
</comment>
<feature type="transmembrane region" description="Helical" evidence="6">
    <location>
        <begin position="237"/>
        <end position="261"/>
    </location>
</feature>
<feature type="domain" description="TLC" evidence="7">
    <location>
        <begin position="98"/>
        <end position="308"/>
    </location>
</feature>
<dbReference type="Proteomes" id="UP001162031">
    <property type="component" value="Unassembled WGS sequence"/>
</dbReference>
<evidence type="ECO:0000256" key="3">
    <source>
        <dbReference type="ARBA" id="ARBA00022989"/>
    </source>
</evidence>
<evidence type="ECO:0000256" key="6">
    <source>
        <dbReference type="SAM" id="Phobius"/>
    </source>
</evidence>
<dbReference type="EMBL" id="CANTFL010000106">
    <property type="protein sequence ID" value="CAI5713835.1"/>
    <property type="molecule type" value="Genomic_DNA"/>
</dbReference>
<evidence type="ECO:0000256" key="5">
    <source>
        <dbReference type="PROSITE-ProRule" id="PRU00205"/>
    </source>
</evidence>
<feature type="transmembrane region" description="Helical" evidence="6">
    <location>
        <begin position="57"/>
        <end position="79"/>
    </location>
</feature>
<dbReference type="Pfam" id="PF03798">
    <property type="entry name" value="TRAM_LAG1_CLN8"/>
    <property type="match status" value="1"/>
</dbReference>
<dbReference type="InterPro" id="IPR006634">
    <property type="entry name" value="TLC-dom"/>
</dbReference>
<evidence type="ECO:0000313" key="9">
    <source>
        <dbReference type="Proteomes" id="UP001162031"/>
    </source>
</evidence>
<name>A0AAV0T746_HYABA</name>
<keyword evidence="4 5" id="KW-0472">Membrane</keyword>
<sequence length="343" mass="38354">MSTEMRIRLSAKEYVLVVMTLTLVPILLVELYGISLARINNKAFQDDTPGMPQFADLLVSGAVSLVLMGARCITGQAFLPLGKAVLSPQKRVVEARVHRFTAVSFKFIYFACITVVGFTVMRNEQWFPVLLGGEGEVMKSFETLSGPPSSALKYYFLVQLGYHLHSLLFMVFFSPTRNDFVEMLLHHLATILLIAGSFLANYTAFGALVVFTHDIGDVTGYGIKSIVDTGKTPLITFMYLMLLVSWAYTRLFVFPCHLIYAAIRHLSHNHLDVVVVFVLPMIAMLCILVVLHVYWYFLFIVMGYTLVKKGVAEDIQHKVGSPTEAAEGERASAMTSRRNCKND</sequence>
<evidence type="ECO:0000256" key="4">
    <source>
        <dbReference type="ARBA" id="ARBA00023136"/>
    </source>
</evidence>
<feature type="transmembrane region" description="Helical" evidence="6">
    <location>
        <begin position="273"/>
        <end position="297"/>
    </location>
</feature>
<evidence type="ECO:0000256" key="1">
    <source>
        <dbReference type="ARBA" id="ARBA00004141"/>
    </source>
</evidence>
<dbReference type="PANTHER" id="PTHR12560">
    <property type="entry name" value="LONGEVITY ASSURANCE FACTOR 1 LAG1"/>
    <property type="match status" value="1"/>
</dbReference>
<dbReference type="InterPro" id="IPR016439">
    <property type="entry name" value="Lag1/Lac1-like"/>
</dbReference>
<dbReference type="PANTHER" id="PTHR12560:SF0">
    <property type="entry name" value="LD18904P"/>
    <property type="match status" value="1"/>
</dbReference>
<feature type="transmembrane region" description="Helical" evidence="6">
    <location>
        <begin position="185"/>
        <end position="211"/>
    </location>
</feature>
<comment type="caution">
    <text evidence="8">The sequence shown here is derived from an EMBL/GenBank/DDBJ whole genome shotgun (WGS) entry which is preliminary data.</text>
</comment>
<keyword evidence="9" id="KW-1185">Reference proteome</keyword>
<proteinExistence type="predicted"/>
<keyword evidence="2 5" id="KW-0812">Transmembrane</keyword>
<dbReference type="GO" id="GO:0050291">
    <property type="term" value="F:sphingosine N-acyltransferase activity"/>
    <property type="evidence" value="ECO:0007669"/>
    <property type="project" value="InterPro"/>
</dbReference>
<dbReference type="GO" id="GO:0005783">
    <property type="term" value="C:endoplasmic reticulum"/>
    <property type="evidence" value="ECO:0007669"/>
    <property type="project" value="TreeGrafter"/>
</dbReference>
<dbReference type="GO" id="GO:0016020">
    <property type="term" value="C:membrane"/>
    <property type="evidence" value="ECO:0007669"/>
    <property type="project" value="UniProtKB-SubCell"/>
</dbReference>
<organism evidence="8 9">
    <name type="scientific">Hyaloperonospora brassicae</name>
    <name type="common">Brassica downy mildew</name>
    <name type="synonym">Peronospora brassicae</name>
    <dbReference type="NCBI Taxonomy" id="162125"/>
    <lineage>
        <taxon>Eukaryota</taxon>
        <taxon>Sar</taxon>
        <taxon>Stramenopiles</taxon>
        <taxon>Oomycota</taxon>
        <taxon>Peronosporomycetes</taxon>
        <taxon>Peronosporales</taxon>
        <taxon>Peronosporaceae</taxon>
        <taxon>Hyaloperonospora</taxon>
    </lineage>
</organism>
<evidence type="ECO:0000256" key="2">
    <source>
        <dbReference type="ARBA" id="ARBA00022692"/>
    </source>
</evidence>
<protein>
    <recommendedName>
        <fullName evidence="7">TLC domain-containing protein</fullName>
    </recommendedName>
</protein>
<dbReference type="GO" id="GO:0046513">
    <property type="term" value="P:ceramide biosynthetic process"/>
    <property type="evidence" value="ECO:0007669"/>
    <property type="project" value="InterPro"/>
</dbReference>
<feature type="transmembrane region" description="Helical" evidence="6">
    <location>
        <begin position="154"/>
        <end position="173"/>
    </location>
</feature>
<evidence type="ECO:0000259" key="7">
    <source>
        <dbReference type="PROSITE" id="PS50922"/>
    </source>
</evidence>
<dbReference type="AlphaFoldDB" id="A0AAV0T746"/>
<accession>A0AAV0T746</accession>
<dbReference type="SMART" id="SM00724">
    <property type="entry name" value="TLC"/>
    <property type="match status" value="1"/>
</dbReference>
<feature type="transmembrane region" description="Helical" evidence="6">
    <location>
        <begin position="14"/>
        <end position="37"/>
    </location>
</feature>
<evidence type="ECO:0000313" key="8">
    <source>
        <dbReference type="EMBL" id="CAI5713835.1"/>
    </source>
</evidence>